<evidence type="ECO:0000313" key="2">
    <source>
        <dbReference type="EMBL" id="KGF03699.1"/>
    </source>
</evidence>
<protein>
    <recommendedName>
        <fullName evidence="4">DUF2207 domain-containing protein</fullName>
    </recommendedName>
</protein>
<feature type="chain" id="PRO_5001914018" description="DUF2207 domain-containing protein" evidence="1">
    <location>
        <begin position="23"/>
        <end position="567"/>
    </location>
</feature>
<evidence type="ECO:0008006" key="4">
    <source>
        <dbReference type="Google" id="ProtNLM"/>
    </source>
</evidence>
<evidence type="ECO:0000256" key="1">
    <source>
        <dbReference type="SAM" id="SignalP"/>
    </source>
</evidence>
<sequence length="567" mass="64199">MKKLLITMAIILGIFIPNFSHADEFKEISIDANIDEKGVGHIDETWKIDETNEDYTERYKTINNLKGLKIEDFNLTAFGKKFGPIEPWDTDLSFEEKAYKKGIIKRGDDEVELCWGISNYADNAYKLSYKINPLAVGLKDADMVFFTFVGDNFDPEPENVKVKIKGYKPFKDIKFWAFGLKGTIHEENGEIILESTGDINYTTVMVKFPKGTFATSYRENKNFEDYANQAVKGSKWEENEGRAYKIPLPIWAKVLIGLATALGLTGIFSIIRAIKLSFDPKALANADDLPHPNDFKNKYYRQVPYEGHIENLAYLIKYIPIIGGDLGTAYMNAFILKWAMEGHIDLGDREPRFLEVQAIKILSKPEDMGPVEESLFDMLYRASLRKHDGMLTDSDFSKYLKAKKDDLDNIYDKLEDESIKALKAEAYIEDYEFEKTFLSSKRTGKELRITNKGLGLYENILGFKSYLRDYADEGTKSPEEMKNWKEYLLYSILLNVDSNFQGFVDENYNDQSYFIYHPYFFTNAGAYSKSINQSYANATGFSNAGFGGQTSVGGGGGSFGGGGGGGR</sequence>
<comment type="caution">
    <text evidence="2">The sequence shown here is derived from an EMBL/GenBank/DDBJ whole genome shotgun (WGS) entry which is preliminary data.</text>
</comment>
<dbReference type="Proteomes" id="UP000029579">
    <property type="component" value="Unassembled WGS sequence"/>
</dbReference>
<dbReference type="RefSeq" id="WP_037328154.1">
    <property type="nucleotide sequence ID" value="NZ_JRMW01000037.1"/>
</dbReference>
<organism evidence="2 3">
    <name type="scientific">Anaerococcus lactolyticus S7-1-13</name>
    <dbReference type="NCBI Taxonomy" id="1284686"/>
    <lineage>
        <taxon>Bacteria</taxon>
        <taxon>Bacillati</taxon>
        <taxon>Bacillota</taxon>
        <taxon>Tissierellia</taxon>
        <taxon>Tissierellales</taxon>
        <taxon>Peptoniphilaceae</taxon>
        <taxon>Anaerococcus</taxon>
    </lineage>
</organism>
<dbReference type="AlphaFoldDB" id="A0A095Z5E2"/>
<proteinExistence type="predicted"/>
<dbReference type="OrthoDB" id="46834at2"/>
<reference evidence="2 3" key="1">
    <citation type="submission" date="2014-07" db="EMBL/GenBank/DDBJ databases">
        <authorList>
            <person name="McCorrison J."/>
            <person name="Sanka R."/>
            <person name="Torralba M."/>
            <person name="Gillis M."/>
            <person name="Haft D.H."/>
            <person name="Methe B."/>
            <person name="Sutton G."/>
            <person name="Nelson K.E."/>
        </authorList>
    </citation>
    <scope>NUCLEOTIDE SEQUENCE [LARGE SCALE GENOMIC DNA]</scope>
    <source>
        <strain evidence="2 3">S7-1-13</strain>
    </source>
</reference>
<feature type="signal peptide" evidence="1">
    <location>
        <begin position="1"/>
        <end position="22"/>
    </location>
</feature>
<evidence type="ECO:0000313" key="3">
    <source>
        <dbReference type="Proteomes" id="UP000029579"/>
    </source>
</evidence>
<accession>A0A095Z5E2</accession>
<dbReference type="EMBL" id="JRMW01000037">
    <property type="protein sequence ID" value="KGF03699.1"/>
    <property type="molecule type" value="Genomic_DNA"/>
</dbReference>
<name>A0A095Z5E2_9FIRM</name>
<dbReference type="eggNOG" id="COG4907">
    <property type="taxonomic scope" value="Bacteria"/>
</dbReference>
<gene>
    <name evidence="2" type="ORF">HMPREF1630_06520</name>
</gene>
<keyword evidence="1" id="KW-0732">Signal</keyword>